<evidence type="ECO:0000313" key="3">
    <source>
        <dbReference type="Proteomes" id="UP000054279"/>
    </source>
</evidence>
<dbReference type="EMBL" id="KN837185">
    <property type="protein sequence ID" value="KIJ35761.1"/>
    <property type="molecule type" value="Genomic_DNA"/>
</dbReference>
<feature type="region of interest" description="Disordered" evidence="1">
    <location>
        <begin position="1"/>
        <end position="20"/>
    </location>
</feature>
<accession>A0A0C9VEC1</accession>
<dbReference type="InterPro" id="IPR029063">
    <property type="entry name" value="SAM-dependent_MTases_sf"/>
</dbReference>
<organism evidence="2 3">
    <name type="scientific">Sphaerobolus stellatus (strain SS14)</name>
    <dbReference type="NCBI Taxonomy" id="990650"/>
    <lineage>
        <taxon>Eukaryota</taxon>
        <taxon>Fungi</taxon>
        <taxon>Dikarya</taxon>
        <taxon>Basidiomycota</taxon>
        <taxon>Agaricomycotina</taxon>
        <taxon>Agaricomycetes</taxon>
        <taxon>Phallomycetidae</taxon>
        <taxon>Geastrales</taxon>
        <taxon>Sphaerobolaceae</taxon>
        <taxon>Sphaerobolus</taxon>
    </lineage>
</organism>
<dbReference type="SUPFAM" id="SSF53335">
    <property type="entry name" value="S-adenosyl-L-methionine-dependent methyltransferases"/>
    <property type="match status" value="1"/>
</dbReference>
<dbReference type="GO" id="GO:0008168">
    <property type="term" value="F:methyltransferase activity"/>
    <property type="evidence" value="ECO:0007669"/>
    <property type="project" value="TreeGrafter"/>
</dbReference>
<dbReference type="Gene3D" id="3.40.50.150">
    <property type="entry name" value="Vaccinia Virus protein VP39"/>
    <property type="match status" value="1"/>
</dbReference>
<keyword evidence="3" id="KW-1185">Reference proteome</keyword>
<name>A0A0C9VEC1_SPHS4</name>
<dbReference type="PANTHER" id="PTHR43591:SF24">
    <property type="entry name" value="2-METHOXY-6-POLYPRENYL-1,4-BENZOQUINOL METHYLASE, MITOCHONDRIAL"/>
    <property type="match status" value="1"/>
</dbReference>
<dbReference type="CDD" id="cd02440">
    <property type="entry name" value="AdoMet_MTases"/>
    <property type="match status" value="1"/>
</dbReference>
<evidence type="ECO:0000313" key="2">
    <source>
        <dbReference type="EMBL" id="KIJ35761.1"/>
    </source>
</evidence>
<evidence type="ECO:0008006" key="4">
    <source>
        <dbReference type="Google" id="ProtNLM"/>
    </source>
</evidence>
<dbReference type="OrthoDB" id="2013972at2759"/>
<dbReference type="PANTHER" id="PTHR43591">
    <property type="entry name" value="METHYLTRANSFERASE"/>
    <property type="match status" value="1"/>
</dbReference>
<dbReference type="Proteomes" id="UP000054279">
    <property type="component" value="Unassembled WGS sequence"/>
</dbReference>
<dbReference type="Pfam" id="PF13489">
    <property type="entry name" value="Methyltransf_23"/>
    <property type="match status" value="1"/>
</dbReference>
<proteinExistence type="predicted"/>
<dbReference type="HOGENOM" id="CLU_010595_5_2_1"/>
<sequence length="371" mass="40812">MALPLDDATDAGSDVDMMSSGRVSPAPSLYSFHSSIDGRTILRDLHGRILNNSNDVSDYSLIDGITRIHVSTKLYMLPADGEEHDRLDLQHGIYTLSLGGLYPAAVREEVKALLAPRKLGRPAILDVGTGSGSWAMAMAREFPHAEVVGMDLAPVRLVSSIPSNCRFEIDDANLGFAHYQGSFDVVHARAVGGGIRDFLTLLAELANTVRPGGMLLFADGEMQLYDENMQPLPVAEPGDELFSWTQRVFHATYHAMKSRGSQVDTPSLLPTWLSRIPDLHKIGSQKIFIPLGPWKKGDPREEALSEMLRTNGLMHMAGMKPLLLEDGYLADTVDLWISEAQRELAGLTARLYTRWSFAWAERKIEESAAAV</sequence>
<gene>
    <name evidence="2" type="ORF">M422DRAFT_261942</name>
</gene>
<dbReference type="AlphaFoldDB" id="A0A0C9VEC1"/>
<reference evidence="2 3" key="1">
    <citation type="submission" date="2014-06" db="EMBL/GenBank/DDBJ databases">
        <title>Evolutionary Origins and Diversification of the Mycorrhizal Mutualists.</title>
        <authorList>
            <consortium name="DOE Joint Genome Institute"/>
            <consortium name="Mycorrhizal Genomics Consortium"/>
            <person name="Kohler A."/>
            <person name="Kuo A."/>
            <person name="Nagy L.G."/>
            <person name="Floudas D."/>
            <person name="Copeland A."/>
            <person name="Barry K.W."/>
            <person name="Cichocki N."/>
            <person name="Veneault-Fourrey C."/>
            <person name="LaButti K."/>
            <person name="Lindquist E.A."/>
            <person name="Lipzen A."/>
            <person name="Lundell T."/>
            <person name="Morin E."/>
            <person name="Murat C."/>
            <person name="Riley R."/>
            <person name="Ohm R."/>
            <person name="Sun H."/>
            <person name="Tunlid A."/>
            <person name="Henrissat B."/>
            <person name="Grigoriev I.V."/>
            <person name="Hibbett D.S."/>
            <person name="Martin F."/>
        </authorList>
    </citation>
    <scope>NUCLEOTIDE SEQUENCE [LARGE SCALE GENOMIC DNA]</scope>
    <source>
        <strain evidence="2 3">SS14</strain>
    </source>
</reference>
<evidence type="ECO:0000256" key="1">
    <source>
        <dbReference type="SAM" id="MobiDB-lite"/>
    </source>
</evidence>
<protein>
    <recommendedName>
        <fullName evidence="4">Methyltransferase domain-containing protein</fullName>
    </recommendedName>
</protein>